<reference evidence="6 7" key="1">
    <citation type="journal article" date="2017" name="Mol. Biol. Evol.">
        <title>The 4-celled Tetrabaena socialis nuclear genome reveals the essential components for genetic control of cell number at the origin of multicellularity in the volvocine lineage.</title>
        <authorList>
            <person name="Featherston J."/>
            <person name="Arakaki Y."/>
            <person name="Hanschen E.R."/>
            <person name="Ferris P.J."/>
            <person name="Michod R.E."/>
            <person name="Olson B.J.S.C."/>
            <person name="Nozaki H."/>
            <person name="Durand P.M."/>
        </authorList>
    </citation>
    <scope>NUCLEOTIDE SEQUENCE [LARGE SCALE GENOMIC DNA]</scope>
    <source>
        <strain evidence="6 7">NIES-571</strain>
    </source>
</reference>
<protein>
    <submittedName>
        <fullName evidence="6">Cell surface glycoprotein 1</fullName>
    </submittedName>
</protein>
<evidence type="ECO:0000256" key="4">
    <source>
        <dbReference type="SAM" id="MobiDB-lite"/>
    </source>
</evidence>
<feature type="region of interest" description="Disordered" evidence="4">
    <location>
        <begin position="276"/>
        <end position="341"/>
    </location>
</feature>
<comment type="caution">
    <text evidence="6">The sequence shown here is derived from an EMBL/GenBank/DDBJ whole genome shotgun (WGS) entry which is preliminary data.</text>
</comment>
<dbReference type="EMBL" id="PGGS01000118">
    <property type="protein sequence ID" value="PNH08729.1"/>
    <property type="molecule type" value="Genomic_DNA"/>
</dbReference>
<dbReference type="Proteomes" id="UP000236333">
    <property type="component" value="Unassembled WGS sequence"/>
</dbReference>
<evidence type="ECO:0000313" key="6">
    <source>
        <dbReference type="EMBL" id="PNH08729.1"/>
    </source>
</evidence>
<feature type="domain" description="Pherophorin" evidence="5">
    <location>
        <begin position="30"/>
        <end position="158"/>
    </location>
</feature>
<dbReference type="PANTHER" id="PTHR48148:SF2">
    <property type="entry name" value="PA14 DOMAIN-CONTAINING PROTEIN"/>
    <property type="match status" value="1"/>
</dbReference>
<dbReference type="Pfam" id="PF12499">
    <property type="entry name" value="DUF3707"/>
    <property type="match status" value="1"/>
</dbReference>
<dbReference type="PROSITE" id="PS00518">
    <property type="entry name" value="ZF_RING_1"/>
    <property type="match status" value="1"/>
</dbReference>
<keyword evidence="7" id="KW-1185">Reference proteome</keyword>
<evidence type="ECO:0000256" key="1">
    <source>
        <dbReference type="ARBA" id="ARBA00022723"/>
    </source>
</evidence>
<feature type="compositionally biased region" description="Pro residues" evidence="4">
    <location>
        <begin position="511"/>
        <end position="640"/>
    </location>
</feature>
<name>A0A2J8A870_9CHLO</name>
<dbReference type="AlphaFoldDB" id="A0A2J8A870"/>
<dbReference type="InterPro" id="IPR017907">
    <property type="entry name" value="Znf_RING_CS"/>
</dbReference>
<evidence type="ECO:0000256" key="3">
    <source>
        <dbReference type="ARBA" id="ARBA00022833"/>
    </source>
</evidence>
<keyword evidence="1" id="KW-0479">Metal-binding</keyword>
<dbReference type="PRINTS" id="PR01217">
    <property type="entry name" value="PRICHEXTENSN"/>
</dbReference>
<evidence type="ECO:0000259" key="5">
    <source>
        <dbReference type="Pfam" id="PF12499"/>
    </source>
</evidence>
<organism evidence="6 7">
    <name type="scientific">Tetrabaena socialis</name>
    <dbReference type="NCBI Taxonomy" id="47790"/>
    <lineage>
        <taxon>Eukaryota</taxon>
        <taxon>Viridiplantae</taxon>
        <taxon>Chlorophyta</taxon>
        <taxon>core chlorophytes</taxon>
        <taxon>Chlorophyceae</taxon>
        <taxon>CS clade</taxon>
        <taxon>Chlamydomonadales</taxon>
        <taxon>Tetrabaenaceae</taxon>
        <taxon>Tetrabaena</taxon>
    </lineage>
</organism>
<dbReference type="PANTHER" id="PTHR48148">
    <property type="entry name" value="KERATINOCYTE PROLINE-RICH PROTEIN"/>
    <property type="match status" value="1"/>
</dbReference>
<dbReference type="SUPFAM" id="SSF57850">
    <property type="entry name" value="RING/U-box"/>
    <property type="match status" value="1"/>
</dbReference>
<feature type="compositionally biased region" description="Pro residues" evidence="4">
    <location>
        <begin position="278"/>
        <end position="339"/>
    </location>
</feature>
<gene>
    <name evidence="6" type="ORF">TSOC_004714</name>
</gene>
<keyword evidence="3" id="KW-0862">Zinc</keyword>
<feature type="region of interest" description="Disordered" evidence="4">
    <location>
        <begin position="511"/>
        <end position="645"/>
    </location>
</feature>
<sequence>MGWVAGQFTGRVATCDSTWYHSSLALVITEPDIRTVCFEVGTTPATHKYSCHKDPYSGQLDSISVLSAASCSTALENVTVDGALWTSVSYDASGVVTVAGLSSAPALAAATPSRHTVCFALKRDFKNCGSIQQFCRNVRGAKPACGVMLADRDRSCCPVYRTAYDNVIIAAPLLVKVSGHFTGTRFNCDNLNHDHELAAAFQVELAKAYSNTLNMPASNFEFLGFTCRSRKNQYSTIVRVHGLNSKEPKALLRRSNVLLQPTITLLGMAGVDAELYTFPPPSPPPNPPSPRPPRPPPSPQPPSPSPPSPPPPSPLPPSPRPPSPLPSSPLPPSPLPPSPDAVRILSATVDVTYDFASLGGPQMTCDQLLANQGLIDELALDTRTAYASRLEMPLSDVGVDRYECGSELGVVSVAAAGGIGGRRRLADAPTEHHLQLRVIVKFWTRAGPGGVSRDHLHQRMSDPQFAQFAPPGLLRMLLEALQRAFPNWPLSAILDHIRDITYLWLQPPPPSPLPLSPTPTPAGSPSPGPTPSPTDGPSPGPTPSPTHSPSPSPSPSPTGGPSPGPTPSPTDGPSPGPTPSPTDGPSPSPNPSPTDGPSPNPTPSPTDGPSPSPNPSPTDGPSPNPTPSPTDGPSPSPNPSPTDGDAAQVAELLQEDSGWLRQFDRRERRTAWHLAAEHGRVEVLKVLVARARQDDAAVMPPYSRRPLPAVSSGPDEVKACGHVICMGCAGDLVKRHGLTPALCPYCRGIICKFVARVTQVSGAGFAR</sequence>
<dbReference type="GO" id="GO:0008270">
    <property type="term" value="F:zinc ion binding"/>
    <property type="evidence" value="ECO:0007669"/>
    <property type="project" value="UniProtKB-KW"/>
</dbReference>
<keyword evidence="2" id="KW-0863">Zinc-finger</keyword>
<dbReference type="OrthoDB" id="552737at2759"/>
<evidence type="ECO:0000313" key="7">
    <source>
        <dbReference type="Proteomes" id="UP000236333"/>
    </source>
</evidence>
<evidence type="ECO:0000256" key="2">
    <source>
        <dbReference type="ARBA" id="ARBA00022771"/>
    </source>
</evidence>
<accession>A0A2J8A870</accession>
<proteinExistence type="predicted"/>
<dbReference type="InterPro" id="IPR024616">
    <property type="entry name" value="Pherophorin"/>
</dbReference>